<dbReference type="EMBL" id="GGEC01069382">
    <property type="protein sequence ID" value="MBX49866.1"/>
    <property type="molecule type" value="Transcribed_RNA"/>
</dbReference>
<organism evidence="1">
    <name type="scientific">Rhizophora mucronata</name>
    <name type="common">Asiatic mangrove</name>
    <dbReference type="NCBI Taxonomy" id="61149"/>
    <lineage>
        <taxon>Eukaryota</taxon>
        <taxon>Viridiplantae</taxon>
        <taxon>Streptophyta</taxon>
        <taxon>Embryophyta</taxon>
        <taxon>Tracheophyta</taxon>
        <taxon>Spermatophyta</taxon>
        <taxon>Magnoliopsida</taxon>
        <taxon>eudicotyledons</taxon>
        <taxon>Gunneridae</taxon>
        <taxon>Pentapetalae</taxon>
        <taxon>rosids</taxon>
        <taxon>fabids</taxon>
        <taxon>Malpighiales</taxon>
        <taxon>Rhizophoraceae</taxon>
        <taxon>Rhizophora</taxon>
    </lineage>
</organism>
<sequence length="71" mass="8472">MLKMEAENIELPRETINIDPAINSRIQLKRKQLFGLNIICRLTKLQKPLLRYELVKYSDIISYQSLMHKEK</sequence>
<dbReference type="AlphaFoldDB" id="A0A2P2P514"/>
<reference evidence="1" key="1">
    <citation type="submission" date="2018-02" db="EMBL/GenBank/DDBJ databases">
        <title>Rhizophora mucronata_Transcriptome.</title>
        <authorList>
            <person name="Meera S.P."/>
            <person name="Sreeshan A."/>
            <person name="Augustine A."/>
        </authorList>
    </citation>
    <scope>NUCLEOTIDE SEQUENCE</scope>
    <source>
        <tissue evidence="1">Leaf</tissue>
    </source>
</reference>
<protein>
    <submittedName>
        <fullName evidence="1">Uncharacterized protein</fullName>
    </submittedName>
</protein>
<evidence type="ECO:0000313" key="1">
    <source>
        <dbReference type="EMBL" id="MBX49866.1"/>
    </source>
</evidence>
<accession>A0A2P2P514</accession>
<name>A0A2P2P514_RHIMU</name>
<proteinExistence type="predicted"/>